<gene>
    <name evidence="1" type="ORF">MTY_1756</name>
</gene>
<proteinExistence type="predicted"/>
<dbReference type="Proteomes" id="UP000063718">
    <property type="component" value="Unassembled WGS sequence"/>
</dbReference>
<organism evidence="1">
    <name type="scientific">Moorella thermoacetica Y72</name>
    <dbReference type="NCBI Taxonomy" id="1325331"/>
    <lineage>
        <taxon>Bacteria</taxon>
        <taxon>Bacillati</taxon>
        <taxon>Bacillota</taxon>
        <taxon>Clostridia</taxon>
        <taxon>Neomoorellales</taxon>
        <taxon>Neomoorellaceae</taxon>
        <taxon>Neomoorella</taxon>
    </lineage>
</organism>
<reference evidence="1" key="1">
    <citation type="journal article" date="2014" name="Gene">
        <title>Genome-guided analysis of transformation efficiency and carbon dioxide assimilation by Moorella thermoacetica Y72.</title>
        <authorList>
            <person name="Tsukahara K."/>
            <person name="Kita A."/>
            <person name="Nakashimada Y."/>
            <person name="Hoshino T."/>
            <person name="Murakami K."/>
        </authorList>
    </citation>
    <scope>NUCLEOTIDE SEQUENCE [LARGE SCALE GENOMIC DNA]</scope>
    <source>
        <strain evidence="1">Y72</strain>
    </source>
</reference>
<dbReference type="AlphaFoldDB" id="A0A0S6UG92"/>
<name>A0A0S6UG92_NEOTH</name>
<protein>
    <submittedName>
        <fullName evidence="1">Uncharacterized protein</fullName>
    </submittedName>
</protein>
<accession>A0A0S6UG92</accession>
<evidence type="ECO:0000313" key="1">
    <source>
        <dbReference type="EMBL" id="GAF26416.1"/>
    </source>
</evidence>
<dbReference type="EMBL" id="DF238840">
    <property type="protein sequence ID" value="GAF26416.1"/>
    <property type="molecule type" value="Genomic_DNA"/>
</dbReference>
<sequence length="82" mass="9839">MAPCTLPGIRGEQYKKRQEGRRFWMDKEREIDARRREAELLGEEQEQKRQQFMRNIMQQGEGVAAEREKFLRDLQTGSLKKL</sequence>